<dbReference type="RefSeq" id="WP_204602002.1">
    <property type="nucleotide sequence ID" value="NZ_JBHSED010000065.1"/>
</dbReference>
<dbReference type="EMBL" id="JBHSED010000065">
    <property type="protein sequence ID" value="MFC4306805.1"/>
    <property type="molecule type" value="Genomic_DNA"/>
</dbReference>
<proteinExistence type="predicted"/>
<comment type="caution">
    <text evidence="1">The sequence shown here is derived from an EMBL/GenBank/DDBJ whole genome shotgun (WGS) entry which is preliminary data.</text>
</comment>
<evidence type="ECO:0000313" key="1">
    <source>
        <dbReference type="EMBL" id="MFC4306805.1"/>
    </source>
</evidence>
<reference evidence="2" key="1">
    <citation type="journal article" date="2019" name="Int. J. Syst. Evol. Microbiol.">
        <title>The Global Catalogue of Microorganisms (GCM) 10K type strain sequencing project: providing services to taxonomists for standard genome sequencing and annotation.</title>
        <authorList>
            <consortium name="The Broad Institute Genomics Platform"/>
            <consortium name="The Broad Institute Genome Sequencing Center for Infectious Disease"/>
            <person name="Wu L."/>
            <person name="Ma J."/>
        </authorList>
    </citation>
    <scope>NUCLEOTIDE SEQUENCE [LARGE SCALE GENOMIC DNA]</scope>
    <source>
        <strain evidence="2">CGMCC 4.1641</strain>
    </source>
</reference>
<name>A0ABV8SHQ0_9BACL</name>
<dbReference type="Proteomes" id="UP001595755">
    <property type="component" value="Unassembled WGS sequence"/>
</dbReference>
<keyword evidence="2" id="KW-1185">Reference proteome</keyword>
<gene>
    <name evidence="1" type="ORF">ACFO1S_25625</name>
</gene>
<sequence length="385" mass="43338">MTINDILNELGQKSRQLIKGCATPAHDGTVLFTPDGIASYNALWVRDFGYMVEYAGAYLEEDSIEKGIRFIMNARREDGWMPDRVYSDGTPVFAAGEAGSPVGEANLDNTPFLLFVVHSYLNRIEKEKAIELYREWKQPLIRGLDLIALSESGLVYNDPSAPHSPYGFTDTIGKTGELFKESLLYWRSCIFLAELDVRFGDRSLAGSLERRAAIIESAIYRLYDESSGAFFAASQDCRQLDIWGNAYMLYIGFPAAKVKDSILAFLKDQYDNYVYKGQIRHLLKGQHWERLLIDVPHEEYQNGAYWATATGWVVWCLAQTDSALAAQTVKDVLDSFKNDGVFECLNEGYSKLDSFVVSAVNVYGAVDRLVNTEKNVGFIEQFSRA</sequence>
<dbReference type="SUPFAM" id="SSF48208">
    <property type="entry name" value="Six-hairpin glycosidases"/>
    <property type="match status" value="1"/>
</dbReference>
<protein>
    <submittedName>
        <fullName evidence="1">Uncharacterized protein</fullName>
    </submittedName>
</protein>
<dbReference type="Gene3D" id="1.50.10.10">
    <property type="match status" value="1"/>
</dbReference>
<accession>A0ABV8SHQ0</accession>
<organism evidence="1 2">
    <name type="scientific">Cohnella boryungensis</name>
    <dbReference type="NCBI Taxonomy" id="768479"/>
    <lineage>
        <taxon>Bacteria</taxon>
        <taxon>Bacillati</taxon>
        <taxon>Bacillota</taxon>
        <taxon>Bacilli</taxon>
        <taxon>Bacillales</taxon>
        <taxon>Paenibacillaceae</taxon>
        <taxon>Cohnella</taxon>
    </lineage>
</organism>
<evidence type="ECO:0000313" key="2">
    <source>
        <dbReference type="Proteomes" id="UP001595755"/>
    </source>
</evidence>
<dbReference type="InterPro" id="IPR012341">
    <property type="entry name" value="6hp_glycosidase-like_sf"/>
</dbReference>
<dbReference type="InterPro" id="IPR008928">
    <property type="entry name" value="6-hairpin_glycosidase_sf"/>
</dbReference>